<evidence type="ECO:0000256" key="1">
    <source>
        <dbReference type="ARBA" id="ARBA00022723"/>
    </source>
</evidence>
<accession>A0ABP9WPQ2</accession>
<dbReference type="Pfam" id="PF05567">
    <property type="entry name" value="T4P_PilY1"/>
    <property type="match status" value="1"/>
</dbReference>
<feature type="signal peptide" evidence="4">
    <location>
        <begin position="1"/>
        <end position="31"/>
    </location>
</feature>
<keyword evidence="4" id="KW-0732">Signal</keyword>
<evidence type="ECO:0000256" key="3">
    <source>
        <dbReference type="SAM" id="MobiDB-lite"/>
    </source>
</evidence>
<dbReference type="InterPro" id="IPR036465">
    <property type="entry name" value="vWFA_dom_sf"/>
</dbReference>
<dbReference type="Proteomes" id="UP001408594">
    <property type="component" value="Unassembled WGS sequence"/>
</dbReference>
<sequence length="1081" mass="117701">MNNKLLKKMAPKPLLLGLLGFGITLSTCVSAQEAEEVFFAEPLALSNTPLQATGRIEPNLMILIDNSGSMDEKLASGEKRMKVAQDAAKEVIDGLSGMRVGLAQFDNRSPYDRGGQILQGLTSLSEPNARDNLKSKIDNIEPETWTPLGKAMGMLGRYFVEGYEGKKVTIHPGHATKEERVNAGSVLPLKPYYGSVAEPTSSSPVIQQYCQSNFIIAMTDGEPAHDKSVSTYIDNYDLDGNSDDEDALDDIAKALYEIDWRPDLEDPDNPNHKNNIISHFIGFADKKLKDNQLLKDAGAQGGGSYQFAENAEELAQSLNLAVNSITSSIGSQSSVSFSSTSLKEQKVIYMAKFDTSDFSGQLYAKSLDLMTGVVAEDEEAFWEASEQLAGETSDSREIITYLNGKGVPFTVTGLTPVSEKNNNKKKKKKKKDDKDEGDAEDTAQAQDLMMLDTDGEPDELWVERLEYIRGSTAYDNLDEDDDEYEGDFRRRSRISSSNGVMGSKLLGDIVHSTPIYVGKPDEDWPSRWGGNQSADFYQQYKRDNVNRNPMVYVGANDGMLHGFRADTGEEVFAYVPSLVLDTSRYKGLHSFTHKDYPHNYYVDLTPTVSDIYIDPAGGSQQQWMTVLVGGLRGGGKGYFALDISAAGTTEKTDNGIRTTPDRFDEAFADEMVLWEFDGAADAANLGYSYSEVEIAKLNNGKWAAIFGNGYNSDNGVAGLFIVYIEEGADGSWDVNDYKFISTGRGQLDSRKNGLSAPALLDMDGDHIVDRVYAGDLMGNMWSFDLSAKTDNQWGIYGNKPLFSAGDEAGMRHVSILSAPAIAKNNGKGAGAGAGANVLVLFGTGQYLNNGDLTDENPGAFYAVLDDGSTMLGNSIVAADLAERMFTEDDLMAPTEFSVDSRVRQIDAQSTEVDWEIHKGWRLALTRGEISDTGFAGERVVTEPSVGFDDVARSYTVFFSTIIPNPQPCASSGTGYIMSLDVLSGGAPSLVSDFNNDGEVDSHDKGYIGEQFVACAGYCLEGKGKSEDPGMPGKSAFIENRRCTPGSAGVVICDEVIPLEDEGPGWMLMRKGIMSWEEVSPR</sequence>
<feature type="domain" description="VWFA" evidence="5">
    <location>
        <begin position="59"/>
        <end position="325"/>
    </location>
</feature>
<feature type="chain" id="PRO_5045157404" description="VWFA domain-containing protein" evidence="4">
    <location>
        <begin position="32"/>
        <end position="1081"/>
    </location>
</feature>
<dbReference type="InterPro" id="IPR002035">
    <property type="entry name" value="VWF_A"/>
</dbReference>
<comment type="caution">
    <text evidence="6">The sequence shown here is derived from an EMBL/GenBank/DDBJ whole genome shotgun (WGS) entry which is preliminary data.</text>
</comment>
<dbReference type="SUPFAM" id="SSF53300">
    <property type="entry name" value="vWA-like"/>
    <property type="match status" value="1"/>
</dbReference>
<evidence type="ECO:0000313" key="6">
    <source>
        <dbReference type="EMBL" id="GAA5525060.1"/>
    </source>
</evidence>
<dbReference type="EMBL" id="BAABRT010000011">
    <property type="protein sequence ID" value="GAA5525060.1"/>
    <property type="molecule type" value="Genomic_DNA"/>
</dbReference>
<proteinExistence type="predicted"/>
<evidence type="ECO:0000259" key="5">
    <source>
        <dbReference type="PROSITE" id="PS50234"/>
    </source>
</evidence>
<keyword evidence="1" id="KW-0479">Metal-binding</keyword>
<organism evidence="6 7">
    <name type="scientific">Microbulbifer aestuariivivens</name>
    <dbReference type="NCBI Taxonomy" id="1908308"/>
    <lineage>
        <taxon>Bacteria</taxon>
        <taxon>Pseudomonadati</taxon>
        <taxon>Pseudomonadota</taxon>
        <taxon>Gammaproteobacteria</taxon>
        <taxon>Cellvibrionales</taxon>
        <taxon>Microbulbiferaceae</taxon>
        <taxon>Microbulbifer</taxon>
    </lineage>
</organism>
<dbReference type="Pfam" id="PF13519">
    <property type="entry name" value="VWA_2"/>
    <property type="match status" value="1"/>
</dbReference>
<dbReference type="PROSITE" id="PS50234">
    <property type="entry name" value="VWFA"/>
    <property type="match status" value="1"/>
</dbReference>
<keyword evidence="2" id="KW-0106">Calcium</keyword>
<dbReference type="InterPro" id="IPR008707">
    <property type="entry name" value="B-propeller_PilY1"/>
</dbReference>
<evidence type="ECO:0000256" key="4">
    <source>
        <dbReference type="SAM" id="SignalP"/>
    </source>
</evidence>
<keyword evidence="7" id="KW-1185">Reference proteome</keyword>
<name>A0ABP9WPQ2_9GAMM</name>
<reference evidence="6 7" key="1">
    <citation type="submission" date="2024-02" db="EMBL/GenBank/DDBJ databases">
        <title>Microbulbifer aestuariivivens NBRC 112533.</title>
        <authorList>
            <person name="Ichikawa N."/>
            <person name="Katano-Makiyama Y."/>
            <person name="Hidaka K."/>
        </authorList>
    </citation>
    <scope>NUCLEOTIDE SEQUENCE [LARGE SCALE GENOMIC DNA]</scope>
    <source>
        <strain evidence="6 7">NBRC 112533</strain>
    </source>
</reference>
<evidence type="ECO:0000313" key="7">
    <source>
        <dbReference type="Proteomes" id="UP001408594"/>
    </source>
</evidence>
<dbReference type="SMART" id="SM00327">
    <property type="entry name" value="VWA"/>
    <property type="match status" value="1"/>
</dbReference>
<dbReference type="RefSeq" id="WP_345550436.1">
    <property type="nucleotide sequence ID" value="NZ_BAABRT010000011.1"/>
</dbReference>
<feature type="region of interest" description="Disordered" evidence="3">
    <location>
        <begin position="413"/>
        <end position="449"/>
    </location>
</feature>
<protein>
    <recommendedName>
        <fullName evidence="5">VWFA domain-containing protein</fullName>
    </recommendedName>
</protein>
<dbReference type="Gene3D" id="3.40.50.410">
    <property type="entry name" value="von Willebrand factor, type A domain"/>
    <property type="match status" value="1"/>
</dbReference>
<gene>
    <name evidence="6" type="ORF">Maes01_01620</name>
</gene>
<evidence type="ECO:0000256" key="2">
    <source>
        <dbReference type="ARBA" id="ARBA00022837"/>
    </source>
</evidence>